<dbReference type="EMBL" id="AHCF02000038">
    <property type="protein sequence ID" value="ERG59783.1"/>
    <property type="molecule type" value="Genomic_DNA"/>
</dbReference>
<name>A0ABN0NEM0_9GAMM</name>
<dbReference type="Pfam" id="PF05729">
    <property type="entry name" value="NACHT"/>
    <property type="match status" value="1"/>
</dbReference>
<reference evidence="2" key="2">
    <citation type="submission" date="2013-04" db="EMBL/GenBank/DDBJ databases">
        <title>Genome sequence of Pseudoalteromonas undina.</title>
        <authorList>
            <person name="Xie B.-B."/>
            <person name="Rong J.-C."/>
            <person name="Qin Q.-L."/>
            <person name="Shu Y.-L."/>
            <person name="Zhang Y.-Z."/>
        </authorList>
    </citation>
    <scope>NUCLEOTIDE SEQUENCE</scope>
    <source>
        <strain evidence="2">NCIMB 2128</strain>
    </source>
</reference>
<dbReference type="PROSITE" id="PS50837">
    <property type="entry name" value="NACHT"/>
    <property type="match status" value="1"/>
</dbReference>
<protein>
    <submittedName>
        <fullName evidence="2">NACHT family-like NTPase</fullName>
    </submittedName>
</protein>
<dbReference type="InterPro" id="IPR007111">
    <property type="entry name" value="NACHT_NTPase"/>
</dbReference>
<dbReference type="InterPro" id="IPR027417">
    <property type="entry name" value="P-loop_NTPase"/>
</dbReference>
<dbReference type="Gene3D" id="3.40.50.300">
    <property type="entry name" value="P-loop containing nucleotide triphosphate hydrolases"/>
    <property type="match status" value="1"/>
</dbReference>
<dbReference type="PANTHER" id="PTHR46312">
    <property type="entry name" value="NACHT DOMAIN-CONTAINING PROTEIN"/>
    <property type="match status" value="1"/>
</dbReference>
<gene>
    <name evidence="2" type="ORF">PUND_15669</name>
</gene>
<keyword evidence="3" id="KW-1185">Reference proteome</keyword>
<evidence type="ECO:0000313" key="3">
    <source>
        <dbReference type="Proteomes" id="UP000016534"/>
    </source>
</evidence>
<dbReference type="PANTHER" id="PTHR46312:SF2">
    <property type="entry name" value="NUCLEOTIDE-BINDING OLIGOMERIZATION DOMAIN-CONTAINING PROTEIN 2-LIKE"/>
    <property type="match status" value="1"/>
</dbReference>
<reference evidence="2" key="1">
    <citation type="journal article" date="2012" name="J. Bacteriol.">
        <title>Genome sequences of type strains of seven species of the marine bacterium Pseudoalteromonas.</title>
        <authorList>
            <person name="Xie B.B."/>
            <person name="Shu Y.L."/>
            <person name="Qin Q.L."/>
            <person name="Rong J.C."/>
            <person name="Zhang X.Y."/>
            <person name="Chen X.L."/>
            <person name="Shi M."/>
            <person name="He H.L."/>
            <person name="Zhou B.C."/>
            <person name="Zhang Y.Z."/>
        </authorList>
    </citation>
    <scope>NUCLEOTIDE SEQUENCE [LARGE SCALE GENOMIC DNA]</scope>
    <source>
        <strain evidence="2">NCIMB 2128</strain>
    </source>
</reference>
<evidence type="ECO:0000259" key="1">
    <source>
        <dbReference type="PROSITE" id="PS50837"/>
    </source>
</evidence>
<dbReference type="Proteomes" id="UP000016534">
    <property type="component" value="Unassembled WGS sequence"/>
</dbReference>
<sequence>MAIKKNKPVNRFYTNISNYKNYGAAGSNLFEINNWLETEGLIEKLHQNLKKEQDVYTLLSPEQPKKVQSFFYPPTVKGRGQDDVSLENLMKKNGKNGVLIQGKLGQGKSMLLRYLQFLELNNGFAIPLFLELRKIKSTTPLLTAAKSKLKSLGLDCSEKVFNFLLDNGLVTLLYDGYDEVSLENRELVSQELTEICDLYPKAKVVVTSRHHTEISKNKSFIIYTINTLQRSDLAPFIKTIFGKSDLYAPIISKINESNEFEYEVLDTPLMVTWFIVVYKKRFKIPQTKLGFYEDLFGAILSRHDGFKESYDRESKSRLNDDQIKQVFQTFCYLSRKSQVSTFSQAKIKDYIQRALNIESLTNVKPFDYLYDLTHVTCLVKIDGLEYEFFHDSVPQYFSACFIASNTDENVKKFYKNQDNVAVMEDELMFLEELDQYRYLKYFLKPRIEALLTGESINSDILKLMLKNSHLCFDKKDDNNFVMLVYIKSYETKKIFEVNGNDTLQLSASFVLDRIVEDNKHNREIFSSLYEEFDNNTGRFIFVDLSKFLKVFKFTHEFYEIMKGVLVDYVVNNLNKVAAIITKEDKKEDLF</sequence>
<evidence type="ECO:0000313" key="2">
    <source>
        <dbReference type="EMBL" id="ERG59783.1"/>
    </source>
</evidence>
<feature type="domain" description="NACHT" evidence="1">
    <location>
        <begin position="96"/>
        <end position="209"/>
    </location>
</feature>
<organism evidence="2 3">
    <name type="scientific">Pseudoalteromonas undina</name>
    <dbReference type="NCBI Taxonomy" id="43660"/>
    <lineage>
        <taxon>Bacteria</taxon>
        <taxon>Pseudomonadati</taxon>
        <taxon>Pseudomonadota</taxon>
        <taxon>Gammaproteobacteria</taxon>
        <taxon>Alteromonadales</taxon>
        <taxon>Pseudoalteromonadaceae</taxon>
        <taxon>Pseudoalteromonas</taxon>
    </lineage>
</organism>
<accession>A0ABN0NEM0</accession>
<comment type="caution">
    <text evidence="2">The sequence shown here is derived from an EMBL/GenBank/DDBJ whole genome shotgun (WGS) entry which is preliminary data.</text>
</comment>
<proteinExistence type="predicted"/>